<dbReference type="InterPro" id="IPR001792">
    <property type="entry name" value="Acylphosphatase-like_dom"/>
</dbReference>
<evidence type="ECO:0000256" key="5">
    <source>
        <dbReference type="PROSITE-ProRule" id="PRU00520"/>
    </source>
</evidence>
<dbReference type="GO" id="GO:0003998">
    <property type="term" value="F:acylphosphatase activity"/>
    <property type="evidence" value="ECO:0007669"/>
    <property type="project" value="UniProtKB-EC"/>
</dbReference>
<dbReference type="Proteomes" id="UP000243451">
    <property type="component" value="Unassembled WGS sequence"/>
</dbReference>
<feature type="active site" evidence="5">
    <location>
        <position position="38"/>
    </location>
</feature>
<gene>
    <name evidence="9" type="ORF">C1949_03410</name>
</gene>
<evidence type="ECO:0000256" key="4">
    <source>
        <dbReference type="ARBA" id="ARBA00047645"/>
    </source>
</evidence>
<dbReference type="PANTHER" id="PTHR47268:SF4">
    <property type="entry name" value="ACYLPHOSPHATASE"/>
    <property type="match status" value="1"/>
</dbReference>
<dbReference type="Gene3D" id="3.30.70.100">
    <property type="match status" value="1"/>
</dbReference>
<dbReference type="EC" id="3.6.1.7" evidence="2 5"/>
<feature type="domain" description="Acylphosphatase-like" evidence="8">
    <location>
        <begin position="5"/>
        <end position="90"/>
    </location>
</feature>
<dbReference type="PROSITE" id="PS51160">
    <property type="entry name" value="ACYLPHOSPHATASE_3"/>
    <property type="match status" value="1"/>
</dbReference>
<organism evidence="9 10">
    <name type="scientific">Halopseudomonas oceani</name>
    <dbReference type="NCBI Taxonomy" id="1708783"/>
    <lineage>
        <taxon>Bacteria</taxon>
        <taxon>Pseudomonadati</taxon>
        <taxon>Pseudomonadota</taxon>
        <taxon>Gammaproteobacteria</taxon>
        <taxon>Pseudomonadales</taxon>
        <taxon>Pseudomonadaceae</taxon>
        <taxon>Halopseudomonas</taxon>
    </lineage>
</organism>
<proteinExistence type="inferred from homology"/>
<dbReference type="EMBL" id="PPSK01000002">
    <property type="protein sequence ID" value="POB05752.1"/>
    <property type="molecule type" value="Genomic_DNA"/>
</dbReference>
<dbReference type="PRINTS" id="PR00112">
    <property type="entry name" value="ACYLPHPHTASE"/>
</dbReference>
<evidence type="ECO:0000256" key="3">
    <source>
        <dbReference type="ARBA" id="ARBA00015991"/>
    </source>
</evidence>
<evidence type="ECO:0000256" key="6">
    <source>
        <dbReference type="RuleBase" id="RU000553"/>
    </source>
</evidence>
<dbReference type="SUPFAM" id="SSF54975">
    <property type="entry name" value="Acylphosphatase/BLUF domain-like"/>
    <property type="match status" value="1"/>
</dbReference>
<protein>
    <recommendedName>
        <fullName evidence="3 5">Acylphosphatase</fullName>
        <ecNumber evidence="2 5">3.6.1.7</ecNumber>
    </recommendedName>
</protein>
<dbReference type="RefSeq" id="WP_104737078.1">
    <property type="nucleotide sequence ID" value="NZ_PPSK01000002.1"/>
</dbReference>
<dbReference type="AlphaFoldDB" id="A0A2P4EZ59"/>
<dbReference type="OrthoDB" id="5295388at2"/>
<dbReference type="PROSITE" id="PS00150">
    <property type="entry name" value="ACYLPHOSPHATASE_1"/>
    <property type="match status" value="1"/>
</dbReference>
<keyword evidence="10" id="KW-1185">Reference proteome</keyword>
<sequence length="90" mass="9622">MSDICVQGRVVGKVQGVGFRQATVREASRLGINGWVRNQADGSVALLLCGSEDALEAMTGWLQRGSAQAKVESVELEACVWQDIAGFVQL</sequence>
<feature type="active site" evidence="5">
    <location>
        <position position="20"/>
    </location>
</feature>
<evidence type="ECO:0000259" key="8">
    <source>
        <dbReference type="PROSITE" id="PS51160"/>
    </source>
</evidence>
<name>A0A2P4EZ59_9GAMM</name>
<reference evidence="9 10" key="1">
    <citation type="submission" date="2018-01" db="EMBL/GenBank/DDBJ databases">
        <title>Draft genome of the type strain Pseudomonas oceani DSM 100277 isolated from the deep water in Okinawa trough, northwestern Pacific Ocean.</title>
        <authorList>
            <person name="Gomila M."/>
            <person name="Mulet M."/>
            <person name="Garcia-Valdes E."/>
            <person name="Lalucat J."/>
        </authorList>
    </citation>
    <scope>NUCLEOTIDE SEQUENCE [LARGE SCALE GENOMIC DNA]</scope>
    <source>
        <strain evidence="9 10">DSM 100277</strain>
    </source>
</reference>
<accession>A0A2P4EZ59</accession>
<dbReference type="InterPro" id="IPR020456">
    <property type="entry name" value="Acylphosphatase"/>
</dbReference>
<dbReference type="Pfam" id="PF00708">
    <property type="entry name" value="Acylphosphatase"/>
    <property type="match status" value="1"/>
</dbReference>
<evidence type="ECO:0000313" key="10">
    <source>
        <dbReference type="Proteomes" id="UP000243451"/>
    </source>
</evidence>
<comment type="caution">
    <text evidence="9">The sequence shown here is derived from an EMBL/GenBank/DDBJ whole genome shotgun (WGS) entry which is preliminary data.</text>
</comment>
<evidence type="ECO:0000256" key="7">
    <source>
        <dbReference type="RuleBase" id="RU004168"/>
    </source>
</evidence>
<dbReference type="InterPro" id="IPR017968">
    <property type="entry name" value="Acylphosphatase_CS"/>
</dbReference>
<evidence type="ECO:0000256" key="2">
    <source>
        <dbReference type="ARBA" id="ARBA00012150"/>
    </source>
</evidence>
<evidence type="ECO:0000256" key="1">
    <source>
        <dbReference type="ARBA" id="ARBA00005614"/>
    </source>
</evidence>
<comment type="similarity">
    <text evidence="1 7">Belongs to the acylphosphatase family.</text>
</comment>
<dbReference type="InterPro" id="IPR036046">
    <property type="entry name" value="Acylphosphatase-like_dom_sf"/>
</dbReference>
<comment type="catalytic activity">
    <reaction evidence="4 5 6">
        <text>an acyl phosphate + H2O = a carboxylate + phosphate + H(+)</text>
        <dbReference type="Rhea" id="RHEA:14965"/>
        <dbReference type="ChEBI" id="CHEBI:15377"/>
        <dbReference type="ChEBI" id="CHEBI:15378"/>
        <dbReference type="ChEBI" id="CHEBI:29067"/>
        <dbReference type="ChEBI" id="CHEBI:43474"/>
        <dbReference type="ChEBI" id="CHEBI:59918"/>
        <dbReference type="EC" id="3.6.1.7"/>
    </reaction>
</comment>
<evidence type="ECO:0000313" key="9">
    <source>
        <dbReference type="EMBL" id="POB05752.1"/>
    </source>
</evidence>
<dbReference type="PROSITE" id="PS00151">
    <property type="entry name" value="ACYLPHOSPHATASE_2"/>
    <property type="match status" value="1"/>
</dbReference>
<dbReference type="PANTHER" id="PTHR47268">
    <property type="entry name" value="ACYLPHOSPHATASE"/>
    <property type="match status" value="1"/>
</dbReference>
<keyword evidence="5 6" id="KW-0378">Hydrolase</keyword>